<keyword evidence="1" id="KW-1133">Transmembrane helix</keyword>
<dbReference type="Pfam" id="PF24346">
    <property type="entry name" value="DUF7507"/>
    <property type="match status" value="1"/>
</dbReference>
<dbReference type="AlphaFoldDB" id="A0A5C1Y7S1"/>
<dbReference type="Gene3D" id="2.60.120.200">
    <property type="match status" value="1"/>
</dbReference>
<feature type="transmembrane region" description="Helical" evidence="1">
    <location>
        <begin position="505"/>
        <end position="526"/>
    </location>
</feature>
<dbReference type="RefSeq" id="WP_149324674.1">
    <property type="nucleotide sequence ID" value="NZ_CP043504.1"/>
</dbReference>
<sequence>MRAWRVASMGVTLSAVGILLASAGSAPAATGAPELRMPVRATGPLLLDEDFTGATAIDDFRAHGDACLTGAPVFTGTHVNNDPVPGCPAQAELPGTTYPAVTLPISPPLGADGNGYLRLTDAIPDRTGAVLYEVPIQATDGVEITFEQWQYGGYSTMPEYAGRTADGISFFLVDGDATLLAPGAFGGSLGYAQKLPDNDPGETLVDGVVGGYLGIGLDVLGNFFGDWEQRGAGCTGAGASPAGAAFLDPPAGQNMVTVRGPVGASTAVGYCFLTASYVDDSSVTPPFSSTLPGALHGALMGPVPTDPAAAVAFLEPAKRIVTIVLEPEPTHNVTVYVDFGSGPQQVLFFHAPEPVPASVKFGFAASTGAFTDVHLIRTMRVQALDPVPALSLTKTGVPLVPGPQSVGDQIRYDFLVSNVGGGTITGIVVHDDTVGPVTCPQPDLAEGESMTCWAYYTLTQEDLERGEVLNTAFATGDGRDGEVTSNTDDERVDLRALANGGADGAALAAVGAAALLTLLIGAVIVARRRSQGAPS</sequence>
<dbReference type="KEGG" id="lyk:FLP23_03985"/>
<proteinExistence type="predicted"/>
<feature type="signal peptide" evidence="2">
    <location>
        <begin position="1"/>
        <end position="28"/>
    </location>
</feature>
<evidence type="ECO:0000259" key="3">
    <source>
        <dbReference type="Pfam" id="PF24346"/>
    </source>
</evidence>
<dbReference type="Proteomes" id="UP000322159">
    <property type="component" value="Chromosome"/>
</dbReference>
<protein>
    <recommendedName>
        <fullName evidence="3">DUF7507 domain-containing protein</fullName>
    </recommendedName>
</protein>
<dbReference type="OrthoDB" id="3225333at2"/>
<dbReference type="EMBL" id="CP043504">
    <property type="protein sequence ID" value="QEO09245.1"/>
    <property type="molecule type" value="Genomic_DNA"/>
</dbReference>
<name>A0A5C1Y7S1_9MICO</name>
<evidence type="ECO:0000256" key="1">
    <source>
        <dbReference type="SAM" id="Phobius"/>
    </source>
</evidence>
<evidence type="ECO:0000256" key="2">
    <source>
        <dbReference type="SAM" id="SignalP"/>
    </source>
</evidence>
<dbReference type="InterPro" id="IPR013320">
    <property type="entry name" value="ConA-like_dom_sf"/>
</dbReference>
<dbReference type="InterPro" id="IPR055354">
    <property type="entry name" value="DUF7507"/>
</dbReference>
<organism evidence="4 5">
    <name type="scientific">Protaetiibacter larvae</name>
    <dbReference type="NCBI Taxonomy" id="2592654"/>
    <lineage>
        <taxon>Bacteria</taxon>
        <taxon>Bacillati</taxon>
        <taxon>Actinomycetota</taxon>
        <taxon>Actinomycetes</taxon>
        <taxon>Micrococcales</taxon>
        <taxon>Microbacteriaceae</taxon>
        <taxon>Protaetiibacter</taxon>
    </lineage>
</organism>
<feature type="domain" description="DUF7507" evidence="3">
    <location>
        <begin position="388"/>
        <end position="485"/>
    </location>
</feature>
<reference evidence="4 5" key="1">
    <citation type="submission" date="2019-09" db="EMBL/GenBank/DDBJ databases">
        <title>Genome sequencing of strain KACC 19322.</title>
        <authorList>
            <person name="Heo J."/>
            <person name="Kim S.-J."/>
            <person name="Kim J.-S."/>
            <person name="Hong S.-B."/>
            <person name="Kwon S.-W."/>
        </authorList>
    </citation>
    <scope>NUCLEOTIDE SEQUENCE [LARGE SCALE GENOMIC DNA]</scope>
    <source>
        <strain evidence="4 5">KACC 19322</strain>
    </source>
</reference>
<keyword evidence="2" id="KW-0732">Signal</keyword>
<keyword evidence="1" id="KW-0472">Membrane</keyword>
<evidence type="ECO:0000313" key="4">
    <source>
        <dbReference type="EMBL" id="QEO09245.1"/>
    </source>
</evidence>
<keyword evidence="1" id="KW-0812">Transmembrane</keyword>
<keyword evidence="5" id="KW-1185">Reference proteome</keyword>
<accession>A0A5C1Y7S1</accession>
<feature type="chain" id="PRO_5022670860" description="DUF7507 domain-containing protein" evidence="2">
    <location>
        <begin position="29"/>
        <end position="535"/>
    </location>
</feature>
<evidence type="ECO:0000313" key="5">
    <source>
        <dbReference type="Proteomes" id="UP000322159"/>
    </source>
</evidence>
<gene>
    <name evidence="4" type="ORF">FLP23_03985</name>
</gene>
<dbReference type="SUPFAM" id="SSF49899">
    <property type="entry name" value="Concanavalin A-like lectins/glucanases"/>
    <property type="match status" value="1"/>
</dbReference>